<keyword evidence="1" id="KW-0472">Membrane</keyword>
<feature type="transmembrane region" description="Helical" evidence="1">
    <location>
        <begin position="45"/>
        <end position="65"/>
    </location>
</feature>
<evidence type="ECO:0000313" key="2">
    <source>
        <dbReference type="EMBL" id="PWU22500.1"/>
    </source>
</evidence>
<name>A0A317JNI0_9BACT</name>
<keyword evidence="1" id="KW-1133">Transmembrane helix</keyword>
<reference evidence="2 3" key="1">
    <citation type="submission" date="2018-02" db="EMBL/GenBank/DDBJ databases">
        <title>Genomic Reconstructions from Amazon Rainforest and Pasture Soil Reveal Novel Insights into the Physiology of Candidate Phyla in Tropical Sites.</title>
        <authorList>
            <person name="Kroeger M.E."/>
            <person name="Delmont T."/>
            <person name="Eren A.M."/>
            <person name="Guo J."/>
            <person name="Meyer K.M."/>
            <person name="Khan K."/>
            <person name="Rodrigues J.L.M."/>
            <person name="Bohannan B.J.M."/>
            <person name="Tringe S."/>
            <person name="Borges C.D."/>
            <person name="Tiedje J."/>
            <person name="Tsai S.M."/>
            <person name="Nusslein K."/>
        </authorList>
    </citation>
    <scope>NUCLEOTIDE SEQUENCE [LARGE SCALE GENOMIC DNA]</scope>
    <source>
        <strain evidence="2">Amazon FNV 2010 28 9</strain>
    </source>
</reference>
<keyword evidence="1" id="KW-0812">Transmembrane</keyword>
<accession>A0A317JNI0</accession>
<proteinExistence type="predicted"/>
<organism evidence="2 3">
    <name type="scientific">Candidatus Cerribacteria bacterium 'Amazon FNV 2010 28 9'</name>
    <dbReference type="NCBI Taxonomy" id="2081795"/>
    <lineage>
        <taxon>Bacteria</taxon>
        <taxon>Candidatus Cerribacteria</taxon>
    </lineage>
</organism>
<dbReference type="Proteomes" id="UP000246104">
    <property type="component" value="Unassembled WGS sequence"/>
</dbReference>
<protein>
    <submittedName>
        <fullName evidence="2">Uncharacterized protein</fullName>
    </submittedName>
</protein>
<comment type="caution">
    <text evidence="2">The sequence shown here is derived from an EMBL/GenBank/DDBJ whole genome shotgun (WGS) entry which is preliminary data.</text>
</comment>
<evidence type="ECO:0000313" key="3">
    <source>
        <dbReference type="Proteomes" id="UP000246104"/>
    </source>
</evidence>
<dbReference type="AlphaFoldDB" id="A0A317JNI0"/>
<sequence>MSDENFDQTSFVDHTSLSAEATLPTDVHPRIEEKVVTPKKKLNPIFIIVSILVGVVLLSLVLAVFTTSSSTSQLQPTPSAIPSSSPGVVGPMQATINQLKKNVQYADPQNNDLPFPPVNFSLHLNDPNALSNQ</sequence>
<dbReference type="EMBL" id="PSRQ01000062">
    <property type="protein sequence ID" value="PWU22500.1"/>
    <property type="molecule type" value="Genomic_DNA"/>
</dbReference>
<gene>
    <name evidence="2" type="ORF">C5B42_05795</name>
</gene>
<evidence type="ECO:0000256" key="1">
    <source>
        <dbReference type="SAM" id="Phobius"/>
    </source>
</evidence>